<organism evidence="3 4">
    <name type="scientific">Armadillidium nasatum</name>
    <dbReference type="NCBI Taxonomy" id="96803"/>
    <lineage>
        <taxon>Eukaryota</taxon>
        <taxon>Metazoa</taxon>
        <taxon>Ecdysozoa</taxon>
        <taxon>Arthropoda</taxon>
        <taxon>Crustacea</taxon>
        <taxon>Multicrustacea</taxon>
        <taxon>Malacostraca</taxon>
        <taxon>Eumalacostraca</taxon>
        <taxon>Peracarida</taxon>
        <taxon>Isopoda</taxon>
        <taxon>Oniscidea</taxon>
        <taxon>Crinocheta</taxon>
        <taxon>Armadillidiidae</taxon>
        <taxon>Armadillidium</taxon>
    </lineage>
</organism>
<name>A0A5N5T596_9CRUS</name>
<comment type="caution">
    <text evidence="3">The sequence shown here is derived from an EMBL/GenBank/DDBJ whole genome shotgun (WGS) entry which is preliminary data.</text>
</comment>
<dbReference type="GO" id="GO:0005737">
    <property type="term" value="C:cytoplasm"/>
    <property type="evidence" value="ECO:0007669"/>
    <property type="project" value="TreeGrafter"/>
</dbReference>
<feature type="transmembrane region" description="Helical" evidence="1">
    <location>
        <begin position="155"/>
        <end position="172"/>
    </location>
</feature>
<dbReference type="AlphaFoldDB" id="A0A5N5T596"/>
<dbReference type="InterPro" id="IPR036865">
    <property type="entry name" value="CRAL-TRIO_dom_sf"/>
</dbReference>
<keyword evidence="1" id="KW-0812">Transmembrane</keyword>
<keyword evidence="1" id="KW-0472">Membrane</keyword>
<dbReference type="InterPro" id="IPR051064">
    <property type="entry name" value="SEC14/CRAL-TRIO_domain"/>
</dbReference>
<sequence>MNFNEEQLKILKEFRERVGPNIPECMNSDIELSRWLIEWRKNWNIDNLLKWNAPEVLQKYYEIGFPGYAKDGSPVLIIPYGNADTRGVFHSCSKRDFISFNLQFLERTMVMIREKVDRPEGPVTRAIFIFDMDNFSFREFTWKPCKKLLIHEERICMFSSLWVLILAFYILFQCFNLCC</sequence>
<dbReference type="Gene3D" id="3.40.525.10">
    <property type="entry name" value="CRAL-TRIO lipid binding domain"/>
    <property type="match status" value="1"/>
</dbReference>
<dbReference type="PANTHER" id="PTHR23324:SF83">
    <property type="entry name" value="SEC14-LIKE PROTEIN 2"/>
    <property type="match status" value="1"/>
</dbReference>
<keyword evidence="1" id="KW-1133">Transmembrane helix</keyword>
<dbReference type="OrthoDB" id="1434354at2759"/>
<evidence type="ECO:0000259" key="2">
    <source>
        <dbReference type="Pfam" id="PF00650"/>
    </source>
</evidence>
<gene>
    <name evidence="3" type="ORF">Anas_12608</name>
</gene>
<protein>
    <recommendedName>
        <fullName evidence="2">CRAL-TRIO domain-containing protein</fullName>
    </recommendedName>
</protein>
<proteinExistence type="predicted"/>
<feature type="domain" description="CRAL-TRIO" evidence="2">
    <location>
        <begin position="60"/>
        <end position="146"/>
    </location>
</feature>
<evidence type="ECO:0000313" key="3">
    <source>
        <dbReference type="EMBL" id="KAB7501774.1"/>
    </source>
</evidence>
<dbReference type="SUPFAM" id="SSF52087">
    <property type="entry name" value="CRAL/TRIO domain"/>
    <property type="match status" value="1"/>
</dbReference>
<reference evidence="3 4" key="1">
    <citation type="journal article" date="2019" name="PLoS Biol.">
        <title>Sex chromosomes control vertical transmission of feminizing Wolbachia symbionts in an isopod.</title>
        <authorList>
            <person name="Becking T."/>
            <person name="Chebbi M.A."/>
            <person name="Giraud I."/>
            <person name="Moumen B."/>
            <person name="Laverre T."/>
            <person name="Caubet Y."/>
            <person name="Peccoud J."/>
            <person name="Gilbert C."/>
            <person name="Cordaux R."/>
        </authorList>
    </citation>
    <scope>NUCLEOTIDE SEQUENCE [LARGE SCALE GENOMIC DNA]</scope>
    <source>
        <strain evidence="3">ANa2</strain>
        <tissue evidence="3">Whole body excluding digestive tract and cuticle</tissue>
    </source>
</reference>
<evidence type="ECO:0000313" key="4">
    <source>
        <dbReference type="Proteomes" id="UP000326759"/>
    </source>
</evidence>
<dbReference type="Pfam" id="PF00650">
    <property type="entry name" value="CRAL_TRIO"/>
    <property type="match status" value="1"/>
</dbReference>
<keyword evidence="4" id="KW-1185">Reference proteome</keyword>
<dbReference type="Proteomes" id="UP000326759">
    <property type="component" value="Unassembled WGS sequence"/>
</dbReference>
<evidence type="ECO:0000256" key="1">
    <source>
        <dbReference type="SAM" id="Phobius"/>
    </source>
</evidence>
<accession>A0A5N5T596</accession>
<dbReference type="InterPro" id="IPR001251">
    <property type="entry name" value="CRAL-TRIO_dom"/>
</dbReference>
<dbReference type="EMBL" id="SEYY01009553">
    <property type="protein sequence ID" value="KAB7501774.1"/>
    <property type="molecule type" value="Genomic_DNA"/>
</dbReference>
<dbReference type="PANTHER" id="PTHR23324">
    <property type="entry name" value="SEC14 RELATED PROTEIN"/>
    <property type="match status" value="1"/>
</dbReference>